<evidence type="ECO:0000313" key="3">
    <source>
        <dbReference type="Proteomes" id="UP001085076"/>
    </source>
</evidence>
<keyword evidence="3" id="KW-1185">Reference proteome</keyword>
<dbReference type="PANTHER" id="PTHR37078:SF6">
    <property type="entry name" value="NODULE CYSTEINE-RICH (NCR) SECRETED PEPTIDE"/>
    <property type="match status" value="1"/>
</dbReference>
<dbReference type="PROSITE" id="PS51257">
    <property type="entry name" value="PROKAR_LIPOPROTEIN"/>
    <property type="match status" value="1"/>
</dbReference>
<dbReference type="OrthoDB" id="754109at2759"/>
<dbReference type="AlphaFoldDB" id="A0A9D5D4P9"/>
<dbReference type="PANTHER" id="PTHR37078">
    <property type="entry name" value="NODULE CYSTEINE-RICH (NCR) SECRETED PEPTIDE"/>
    <property type="match status" value="1"/>
</dbReference>
<reference evidence="2" key="2">
    <citation type="journal article" date="2022" name="Hortic Res">
        <title>The genome of Dioscorea zingiberensis sheds light on the biosynthesis, origin and evolution of the medicinally important diosgenin saponins.</title>
        <authorList>
            <person name="Li Y."/>
            <person name="Tan C."/>
            <person name="Li Z."/>
            <person name="Guo J."/>
            <person name="Li S."/>
            <person name="Chen X."/>
            <person name="Wang C."/>
            <person name="Dai X."/>
            <person name="Yang H."/>
            <person name="Song W."/>
            <person name="Hou L."/>
            <person name="Xu J."/>
            <person name="Tong Z."/>
            <person name="Xu A."/>
            <person name="Yuan X."/>
            <person name="Wang W."/>
            <person name="Yang Q."/>
            <person name="Chen L."/>
            <person name="Sun Z."/>
            <person name="Wang K."/>
            <person name="Pan B."/>
            <person name="Chen J."/>
            <person name="Bao Y."/>
            <person name="Liu F."/>
            <person name="Qi X."/>
            <person name="Gang D.R."/>
            <person name="Wen J."/>
            <person name="Li J."/>
        </authorList>
    </citation>
    <scope>NUCLEOTIDE SEQUENCE</scope>
    <source>
        <strain evidence="2">Dzin_1.0</strain>
    </source>
</reference>
<comment type="caution">
    <text evidence="2">The sequence shown here is derived from an EMBL/GenBank/DDBJ whole genome shotgun (WGS) entry which is preliminary data.</text>
</comment>
<proteinExistence type="predicted"/>
<evidence type="ECO:0000256" key="1">
    <source>
        <dbReference type="SAM" id="SignalP"/>
    </source>
</evidence>
<organism evidence="2 3">
    <name type="scientific">Dioscorea zingiberensis</name>
    <dbReference type="NCBI Taxonomy" id="325984"/>
    <lineage>
        <taxon>Eukaryota</taxon>
        <taxon>Viridiplantae</taxon>
        <taxon>Streptophyta</taxon>
        <taxon>Embryophyta</taxon>
        <taxon>Tracheophyta</taxon>
        <taxon>Spermatophyta</taxon>
        <taxon>Magnoliopsida</taxon>
        <taxon>Liliopsida</taxon>
        <taxon>Dioscoreales</taxon>
        <taxon>Dioscoreaceae</taxon>
        <taxon>Dioscorea</taxon>
    </lineage>
</organism>
<name>A0A9D5D4P9_9LILI</name>
<feature type="signal peptide" evidence="1">
    <location>
        <begin position="1"/>
        <end position="30"/>
    </location>
</feature>
<dbReference type="EMBL" id="JAGGNH010000001">
    <property type="protein sequence ID" value="KAJ0984053.1"/>
    <property type="molecule type" value="Genomic_DNA"/>
</dbReference>
<protein>
    <submittedName>
        <fullName evidence="2">Uncharacterized protein</fullName>
    </submittedName>
</protein>
<gene>
    <name evidence="2" type="ORF">J5N97_002409</name>
</gene>
<keyword evidence="1" id="KW-0732">Signal</keyword>
<dbReference type="Proteomes" id="UP001085076">
    <property type="component" value="Miscellaneous, Linkage group lg01"/>
</dbReference>
<feature type="chain" id="PRO_5039579632" evidence="1">
    <location>
        <begin position="31"/>
        <end position="83"/>
    </location>
</feature>
<reference evidence="2" key="1">
    <citation type="submission" date="2021-03" db="EMBL/GenBank/DDBJ databases">
        <authorList>
            <person name="Li Z."/>
            <person name="Yang C."/>
        </authorList>
    </citation>
    <scope>NUCLEOTIDE SEQUENCE</scope>
    <source>
        <strain evidence="2">Dzin_1.0</strain>
        <tissue evidence="2">Leaf</tissue>
    </source>
</reference>
<evidence type="ECO:0000313" key="2">
    <source>
        <dbReference type="EMBL" id="KAJ0984053.1"/>
    </source>
</evidence>
<accession>A0A9D5D4P9</accession>
<sequence>MGTLKGSLVFFFVFFLVGCPSSGLLGAAQARPLPVMNQERYVKVMASLGIMCQCCDGEGGACRSTWDYATATCAKLDCRPWKF</sequence>